<dbReference type="EMBL" id="AY619685">
    <property type="protein sequence ID" value="AAT38621.1"/>
    <property type="molecule type" value="Genomic_DNA"/>
</dbReference>
<dbReference type="AlphaFoldDB" id="Q6IVM7"/>
<gene>
    <name evidence="1" type="ORF">eBACHOT4E07.60</name>
</gene>
<accession>Q6IVM7</accession>
<sequence length="377" mass="43778">MPKMKKKIVYESELEQIPILFGNENERKIPKIIKARFETNSEEEDYEVDSSLLSEVKRSIKETEEYKIDMRDIGYGRYGSVVHLSDKNKWTLDLITRHIKSTTNQRSSITDVIDIFIKEATVSSHHFFERQKADDDKEYLMKNIRGLNQVFCLKSLDNLPDDASYADIKYKGNIIELFIPDMTFHVIDFFKALFLSIVEPDLLDIDEMILINQVISLNLQTHAEPLSRGGPDIGFDFDRKNFSNTLKEKEINWSQIHSQAKIMYKEIAQYRKEIRKGKGTKSSGDIIEKKRFGISQTPIKGDVTRYSIIDKYTTDVSQIIRSNVSSTSVFQRRRIARSVIKNLSLIGSMNEENLSKIIKRFENLKQLSNYSGKIVFE</sequence>
<evidence type="ECO:0000313" key="1">
    <source>
        <dbReference type="EMBL" id="AAT38621.1"/>
    </source>
</evidence>
<protein>
    <submittedName>
        <fullName evidence="1">Putative gene</fullName>
    </submittedName>
</protein>
<proteinExistence type="predicted"/>
<organism evidence="1">
    <name type="scientific">uncultured gamma proteobacterium eBACHOT4E07</name>
    <dbReference type="NCBI Taxonomy" id="279908"/>
    <lineage>
        <taxon>Bacteria</taxon>
        <taxon>Pseudomonadati</taxon>
        <taxon>Pseudomonadota</taxon>
        <taxon>Gammaproteobacteria</taxon>
        <taxon>SAR86 cluster</taxon>
        <taxon>environmental samples</taxon>
    </lineage>
</organism>
<name>Q6IVM7_9GAMM</name>
<reference evidence="1" key="1">
    <citation type="journal article" date="2004" name="Environ. Microbiol.">
        <title>Different SAR86 subgroups harbour divergent proteorhodopsins.</title>
        <authorList>
            <person name="Sabehi G."/>
            <person name="Beja O."/>
            <person name="Suzuki M.T."/>
            <person name="Preston C.M."/>
            <person name="DeLong E.F."/>
        </authorList>
    </citation>
    <scope>NUCLEOTIDE SEQUENCE</scope>
</reference>